<dbReference type="SUPFAM" id="SSF52374">
    <property type="entry name" value="Nucleotidylyl transferase"/>
    <property type="match status" value="1"/>
</dbReference>
<keyword evidence="6 9" id="KW-0648">Protein biosynthesis</keyword>
<protein>
    <recommendedName>
        <fullName evidence="9">Leucine--tRNA ligase</fullName>
        <ecNumber evidence="9">6.1.1.4</ecNumber>
    </recommendedName>
    <alternativeName>
        <fullName evidence="9">Leucyl-tRNA synthetase</fullName>
        <shortName evidence="9">LeuRS</shortName>
    </alternativeName>
</protein>
<evidence type="ECO:0000256" key="3">
    <source>
        <dbReference type="ARBA" id="ARBA00022598"/>
    </source>
</evidence>
<dbReference type="Pfam" id="PF08264">
    <property type="entry name" value="Anticodon_1"/>
    <property type="match status" value="1"/>
</dbReference>
<dbReference type="InterPro" id="IPR002300">
    <property type="entry name" value="aa-tRNA-synth_Ia"/>
</dbReference>
<dbReference type="NCBIfam" id="TIGR00396">
    <property type="entry name" value="leuS_bact"/>
    <property type="match status" value="1"/>
</dbReference>
<evidence type="ECO:0000256" key="5">
    <source>
        <dbReference type="ARBA" id="ARBA00022840"/>
    </source>
</evidence>
<dbReference type="Gene3D" id="3.40.50.620">
    <property type="entry name" value="HUPs"/>
    <property type="match status" value="2"/>
</dbReference>
<name>A0AAU6PHT9_9GAMM</name>
<sequence>MNTEYNIQEIEKKAQKYWHENKSFEVVEDNSKEKFYCLSMFPYPSGRLHMGHVRNYSIGDVISRYQKMQGKNVLQPIGWDAFGLPAENAALKNKVPPAKWTFENIDYMKKQLSELGFGYDWSRELATCHPEYYRWEQWLFVKLFKKGLVYKKNAIVNWDPVDQTVLANEQVIDGRGWRSDALIEKKEISQWFMRITDYADELLTSLDDLKGWPDAVKTMQKNWIGKSVGLEIDFKRGDDDTLRVYTTRPDTLMGVTYLAVAAEHPLALEAGKASADVQVFLDECKLMETTEAAMETMEKKGVDSGLKCTHPITGKEVSIWIANFVLMGYGTGAVMSVPAHDERDYEFAKKYNIDIVQVIDKESNVEETAITDKGILFNSGEFDGLDFNQAFDAIANKLENDNLGSKKTNYRLRDWGVSRQRYWGCPIPIVNCPSCGSVAVSEENLPVTLPTEVTFDGVGSPIKKMPEFYETTCPNCGEAAERETDTFDTFFESSWYFARYACKDNNNAMLDERANYWLGNGGVDQYIGGIEHAILHLLYARFFNKLLRDEGLTDNSEPFKNLLTQGMVLKDGAKMSKSKGNTVDPQEMIKKYGADTVRLFILFAAPPTQDLEWSDSGLEGAHRFVNKVYRLVENFINDKVNNPVGTLENLSKDQKDIRHKVYQTLKKITDDMNRRHLFNTVIAALMELSNSLTKFTATDEATMAVRQEALTIMLKTLSPIAPHLCHHLWQALGNTTAIINEPWPTIDETALAQDEVQIIVQVNGKLRAKLMLDATLDKSEVETQALADENVTKFTAGKNIVKVIVVPNKLVNIVVK</sequence>
<dbReference type="GO" id="GO:0002161">
    <property type="term" value="F:aminoacyl-tRNA deacylase activity"/>
    <property type="evidence" value="ECO:0007669"/>
    <property type="project" value="InterPro"/>
</dbReference>
<proteinExistence type="inferred from homology"/>
<dbReference type="Pfam" id="PF09334">
    <property type="entry name" value="tRNA-synt_1g"/>
    <property type="match status" value="1"/>
</dbReference>
<dbReference type="GO" id="GO:0006429">
    <property type="term" value="P:leucyl-tRNA aminoacylation"/>
    <property type="evidence" value="ECO:0007669"/>
    <property type="project" value="UniProtKB-UniRule"/>
</dbReference>
<dbReference type="GO" id="GO:0004823">
    <property type="term" value="F:leucine-tRNA ligase activity"/>
    <property type="evidence" value="ECO:0007669"/>
    <property type="project" value="UniProtKB-UniRule"/>
</dbReference>
<feature type="short sequence motif" description="'HIGH' region" evidence="9">
    <location>
        <begin position="42"/>
        <end position="52"/>
    </location>
</feature>
<keyword evidence="5 9" id="KW-0067">ATP-binding</keyword>
<feature type="binding site" evidence="9">
    <location>
        <position position="577"/>
    </location>
    <ligand>
        <name>ATP</name>
        <dbReference type="ChEBI" id="CHEBI:30616"/>
    </ligand>
</feature>
<dbReference type="Pfam" id="PF00133">
    <property type="entry name" value="tRNA-synt_1"/>
    <property type="match status" value="1"/>
</dbReference>
<dbReference type="InterPro" id="IPR015413">
    <property type="entry name" value="Methionyl/Leucyl_tRNA_Synth"/>
</dbReference>
<evidence type="ECO:0000259" key="14">
    <source>
        <dbReference type="Pfam" id="PF13603"/>
    </source>
</evidence>
<gene>
    <name evidence="9 15" type="primary">leuS</name>
    <name evidence="15" type="ORF">Ctma_1298</name>
</gene>
<dbReference type="InterPro" id="IPR009080">
    <property type="entry name" value="tRNAsynth_Ia_anticodon-bd"/>
</dbReference>
<dbReference type="InterPro" id="IPR014729">
    <property type="entry name" value="Rossmann-like_a/b/a_fold"/>
</dbReference>
<evidence type="ECO:0000256" key="7">
    <source>
        <dbReference type="ARBA" id="ARBA00023146"/>
    </source>
</evidence>
<comment type="catalytic activity">
    <reaction evidence="8 9">
        <text>tRNA(Leu) + L-leucine + ATP = L-leucyl-tRNA(Leu) + AMP + diphosphate</text>
        <dbReference type="Rhea" id="RHEA:11688"/>
        <dbReference type="Rhea" id="RHEA-COMP:9613"/>
        <dbReference type="Rhea" id="RHEA-COMP:9622"/>
        <dbReference type="ChEBI" id="CHEBI:30616"/>
        <dbReference type="ChEBI" id="CHEBI:33019"/>
        <dbReference type="ChEBI" id="CHEBI:57427"/>
        <dbReference type="ChEBI" id="CHEBI:78442"/>
        <dbReference type="ChEBI" id="CHEBI:78494"/>
        <dbReference type="ChEBI" id="CHEBI:456215"/>
        <dbReference type="EC" id="6.1.1.4"/>
    </reaction>
</comment>
<dbReference type="PANTHER" id="PTHR43740:SF2">
    <property type="entry name" value="LEUCINE--TRNA LIGASE, MITOCHONDRIAL"/>
    <property type="match status" value="1"/>
</dbReference>
<organism evidence="15">
    <name type="scientific">Catillopecten margaritatus gill symbiont</name>
    <dbReference type="NCBI Taxonomy" id="3083288"/>
    <lineage>
        <taxon>Bacteria</taxon>
        <taxon>Pseudomonadati</taxon>
        <taxon>Pseudomonadota</taxon>
        <taxon>Gammaproteobacteria</taxon>
        <taxon>sulfur-oxidizing symbionts</taxon>
    </lineage>
</organism>
<keyword evidence="4 9" id="KW-0547">Nucleotide-binding</keyword>
<dbReference type="Gene3D" id="3.10.20.590">
    <property type="match status" value="1"/>
</dbReference>
<dbReference type="HAMAP" id="MF_00049_B">
    <property type="entry name" value="Leu_tRNA_synth_B"/>
    <property type="match status" value="1"/>
</dbReference>
<dbReference type="FunFam" id="3.40.50.620:FF:000395">
    <property type="entry name" value="Leucine--tRNA ligase"/>
    <property type="match status" value="1"/>
</dbReference>
<dbReference type="FunFam" id="3.90.740.10:FF:000012">
    <property type="entry name" value="Leucine--tRNA ligase"/>
    <property type="match status" value="1"/>
</dbReference>
<keyword evidence="2 9" id="KW-0963">Cytoplasm</keyword>
<feature type="domain" description="Aminoacyl-tRNA synthetase class Ia" evidence="11">
    <location>
        <begin position="412"/>
        <end position="614"/>
    </location>
</feature>
<dbReference type="InterPro" id="IPR009008">
    <property type="entry name" value="Val/Leu/Ile-tRNA-synth_edit"/>
</dbReference>
<evidence type="ECO:0000256" key="1">
    <source>
        <dbReference type="ARBA" id="ARBA00005594"/>
    </source>
</evidence>
<dbReference type="InterPro" id="IPR002302">
    <property type="entry name" value="Leu-tRNA-ligase"/>
</dbReference>
<feature type="domain" description="Methionyl/Leucyl tRNA synthetase" evidence="13">
    <location>
        <begin position="39"/>
        <end position="171"/>
    </location>
</feature>
<dbReference type="CDD" id="cd00812">
    <property type="entry name" value="LeuRS_core"/>
    <property type="match status" value="1"/>
</dbReference>
<dbReference type="SUPFAM" id="SSF47323">
    <property type="entry name" value="Anticodon-binding domain of a subclass of class I aminoacyl-tRNA synthetases"/>
    <property type="match status" value="1"/>
</dbReference>
<evidence type="ECO:0000256" key="6">
    <source>
        <dbReference type="ARBA" id="ARBA00022917"/>
    </source>
</evidence>
<dbReference type="AlphaFoldDB" id="A0AAU6PHT9"/>
<evidence type="ECO:0000313" key="15">
    <source>
        <dbReference type="EMBL" id="WXU00573.1"/>
    </source>
</evidence>
<keyword evidence="7 9" id="KW-0030">Aminoacyl-tRNA synthetase</keyword>
<evidence type="ECO:0000256" key="2">
    <source>
        <dbReference type="ARBA" id="ARBA00022490"/>
    </source>
</evidence>
<keyword evidence="3 9" id="KW-0436">Ligase</keyword>
<evidence type="ECO:0000259" key="13">
    <source>
        <dbReference type="Pfam" id="PF09334"/>
    </source>
</evidence>
<comment type="similarity">
    <text evidence="1 9 10">Belongs to the class-I aminoacyl-tRNA synthetase family.</text>
</comment>
<dbReference type="FunFam" id="1.10.730.10:FF:000011">
    <property type="entry name" value="Leucine--tRNA ligase chloroplastic/mitochondrial"/>
    <property type="match status" value="1"/>
</dbReference>
<feature type="domain" description="Methionyl/Valyl/Leucyl/Isoleucyl-tRNA synthetase anticodon-binding" evidence="12">
    <location>
        <begin position="655"/>
        <end position="779"/>
    </location>
</feature>
<dbReference type="PRINTS" id="PR00985">
    <property type="entry name" value="TRNASYNTHLEU"/>
</dbReference>
<dbReference type="InterPro" id="IPR025709">
    <property type="entry name" value="Leu_tRNA-synth_edit"/>
</dbReference>
<dbReference type="Pfam" id="PF13603">
    <property type="entry name" value="tRNA-synt_1_2"/>
    <property type="match status" value="1"/>
</dbReference>
<evidence type="ECO:0000256" key="8">
    <source>
        <dbReference type="ARBA" id="ARBA00047469"/>
    </source>
</evidence>
<feature type="short sequence motif" description="'KMSKS' region" evidence="9">
    <location>
        <begin position="574"/>
        <end position="578"/>
    </location>
</feature>
<dbReference type="InterPro" id="IPR001412">
    <property type="entry name" value="aa-tRNA-synth_I_CS"/>
</dbReference>
<dbReference type="EMBL" id="CP138327">
    <property type="protein sequence ID" value="WXU00573.1"/>
    <property type="molecule type" value="Genomic_DNA"/>
</dbReference>
<dbReference type="InterPro" id="IPR013155">
    <property type="entry name" value="M/V/L/I-tRNA-synth_anticd-bd"/>
</dbReference>
<reference evidence="15" key="1">
    <citation type="submission" date="2023-10" db="EMBL/GenBank/DDBJ databases">
        <title>The first scallop-associated chemosynthetic bacterial symbiont.</title>
        <authorList>
            <person name="Lin Y.-T."/>
            <person name="Sun J."/>
            <person name="Ip J.C.-H."/>
            <person name="He X."/>
            <person name="Gao Z.-M."/>
            <person name="Perez M."/>
            <person name="Xu T."/>
            <person name="Qian P.-Y."/>
            <person name="Qiu J.-W."/>
        </authorList>
    </citation>
    <scope>NUCLEOTIDE SEQUENCE</scope>
    <source>
        <strain evidence="15">Gill1</strain>
    </source>
</reference>
<dbReference type="GO" id="GO:0005524">
    <property type="term" value="F:ATP binding"/>
    <property type="evidence" value="ECO:0007669"/>
    <property type="project" value="UniProtKB-UniRule"/>
</dbReference>
<feature type="domain" description="Leucyl-tRNA synthetase editing" evidence="14">
    <location>
        <begin position="221"/>
        <end position="399"/>
    </location>
</feature>
<accession>A0AAU6PHT9</accession>
<dbReference type="PANTHER" id="PTHR43740">
    <property type="entry name" value="LEUCYL-TRNA SYNTHETASE"/>
    <property type="match status" value="1"/>
</dbReference>
<dbReference type="EC" id="6.1.1.4" evidence="9"/>
<evidence type="ECO:0000256" key="10">
    <source>
        <dbReference type="RuleBase" id="RU363035"/>
    </source>
</evidence>
<evidence type="ECO:0000256" key="4">
    <source>
        <dbReference type="ARBA" id="ARBA00022741"/>
    </source>
</evidence>
<evidence type="ECO:0000259" key="11">
    <source>
        <dbReference type="Pfam" id="PF00133"/>
    </source>
</evidence>
<dbReference type="SUPFAM" id="SSF50677">
    <property type="entry name" value="ValRS/IleRS/LeuRS editing domain"/>
    <property type="match status" value="1"/>
</dbReference>
<evidence type="ECO:0000256" key="9">
    <source>
        <dbReference type="HAMAP-Rule" id="MF_00049"/>
    </source>
</evidence>
<dbReference type="CDD" id="cd07958">
    <property type="entry name" value="Anticodon_Ia_Leu_BEm"/>
    <property type="match status" value="1"/>
</dbReference>
<dbReference type="GO" id="GO:0005829">
    <property type="term" value="C:cytosol"/>
    <property type="evidence" value="ECO:0007669"/>
    <property type="project" value="TreeGrafter"/>
</dbReference>
<evidence type="ECO:0000259" key="12">
    <source>
        <dbReference type="Pfam" id="PF08264"/>
    </source>
</evidence>
<dbReference type="PROSITE" id="PS00178">
    <property type="entry name" value="AA_TRNA_LIGASE_I"/>
    <property type="match status" value="1"/>
</dbReference>
<dbReference type="Gene3D" id="1.10.730.10">
    <property type="entry name" value="Isoleucyl-tRNA Synthetase, Domain 1"/>
    <property type="match status" value="1"/>
</dbReference>
<comment type="subcellular location">
    <subcellularLocation>
        <location evidence="9">Cytoplasm</location>
    </subcellularLocation>
</comment>